<gene>
    <name evidence="1" type="ORF">P8A19_09055</name>
</gene>
<organism evidence="1 2">
    <name type="scientific">Streptomyces poriferorum</name>
    <dbReference type="NCBI Taxonomy" id="2798799"/>
    <lineage>
        <taxon>Bacteria</taxon>
        <taxon>Bacillati</taxon>
        <taxon>Actinomycetota</taxon>
        <taxon>Actinomycetes</taxon>
        <taxon>Kitasatosporales</taxon>
        <taxon>Streptomycetaceae</taxon>
        <taxon>Streptomyces</taxon>
    </lineage>
</organism>
<dbReference type="EMBL" id="CP120988">
    <property type="protein sequence ID" value="WLQ55579.1"/>
    <property type="molecule type" value="Genomic_DNA"/>
</dbReference>
<dbReference type="InterPro" id="IPR002514">
    <property type="entry name" value="Transposase_8"/>
</dbReference>
<dbReference type="SUPFAM" id="SSF46689">
    <property type="entry name" value="Homeodomain-like"/>
    <property type="match status" value="1"/>
</dbReference>
<dbReference type="Pfam" id="PF01527">
    <property type="entry name" value="HTH_Tnp_1"/>
    <property type="match status" value="1"/>
</dbReference>
<dbReference type="RefSeq" id="WP_306106216.1">
    <property type="nucleotide sequence ID" value="NZ_CP120988.1"/>
</dbReference>
<dbReference type="Gene3D" id="1.10.10.60">
    <property type="entry name" value="Homeodomain-like"/>
    <property type="match status" value="1"/>
</dbReference>
<evidence type="ECO:0000313" key="2">
    <source>
        <dbReference type="Proteomes" id="UP001235744"/>
    </source>
</evidence>
<name>A0ABY9IL40_9ACTN</name>
<keyword evidence="2" id="KW-1185">Reference proteome</keyword>
<proteinExistence type="predicted"/>
<reference evidence="1 2" key="1">
    <citation type="submission" date="2023-03" db="EMBL/GenBank/DDBJ databases">
        <title>Isolation and description of six Streptomyces strains from soil environments, able to metabolize different microbial glucans.</title>
        <authorList>
            <person name="Widen T."/>
            <person name="Larsbrink J."/>
        </authorList>
    </citation>
    <scope>NUCLEOTIDE SEQUENCE [LARGE SCALE GENOMIC DNA]</scope>
    <source>
        <strain evidence="1 2">Alt2</strain>
    </source>
</reference>
<evidence type="ECO:0000313" key="1">
    <source>
        <dbReference type="EMBL" id="WLQ55579.1"/>
    </source>
</evidence>
<sequence>MGTAQYSEEFKQDAVKLADSTSRSINSVAKDLGVNTDSLRQWVRAAEAA</sequence>
<protein>
    <submittedName>
        <fullName evidence="1">Transposase</fullName>
    </submittedName>
</protein>
<dbReference type="Proteomes" id="UP001235744">
    <property type="component" value="Chromosome"/>
</dbReference>
<dbReference type="InterPro" id="IPR009057">
    <property type="entry name" value="Homeodomain-like_sf"/>
</dbReference>
<accession>A0ABY9IL40</accession>